<evidence type="ECO:0000259" key="1">
    <source>
        <dbReference type="PROSITE" id="PS51729"/>
    </source>
</evidence>
<dbReference type="InterPro" id="IPR045057">
    <property type="entry name" value="Gcn5-rel_NAT"/>
</dbReference>
<dbReference type="STRING" id="649760.HMPREF0971_00435"/>
<dbReference type="PANTHER" id="PTHR31435">
    <property type="entry name" value="PROTEIN NATD1"/>
    <property type="match status" value="1"/>
</dbReference>
<name>D1QN99_9BACT</name>
<reference evidence="2 3" key="1">
    <citation type="submission" date="2009-11" db="EMBL/GenBank/DDBJ databases">
        <authorList>
            <person name="Weinstock G."/>
            <person name="Sodergren E."/>
            <person name="Clifton S."/>
            <person name="Fulton L."/>
            <person name="Fulton B."/>
            <person name="Courtney L."/>
            <person name="Fronick C."/>
            <person name="Harrison M."/>
            <person name="Strong C."/>
            <person name="Farmer C."/>
            <person name="Delahaunty K."/>
            <person name="Markovic C."/>
            <person name="Hall O."/>
            <person name="Minx P."/>
            <person name="Tomlinson C."/>
            <person name="Mitreva M."/>
            <person name="Nelson J."/>
            <person name="Hou S."/>
            <person name="Wollam A."/>
            <person name="Pepin K.H."/>
            <person name="Johnson M."/>
            <person name="Bhonagiri V."/>
            <person name="Nash W.E."/>
            <person name="Warren W."/>
            <person name="Chinwalla A."/>
            <person name="Mardis E.R."/>
            <person name="Wilson R.K."/>
        </authorList>
    </citation>
    <scope>NUCLEOTIDE SEQUENCE [LARGE SCALE GENOMIC DNA]</scope>
    <source>
        <strain evidence="2 3">F0302</strain>
    </source>
</reference>
<dbReference type="SUPFAM" id="SSF55729">
    <property type="entry name" value="Acyl-CoA N-acyltransferases (Nat)"/>
    <property type="match status" value="1"/>
</dbReference>
<keyword evidence="2" id="KW-0808">Transferase</keyword>
<dbReference type="GO" id="GO:0016740">
    <property type="term" value="F:transferase activity"/>
    <property type="evidence" value="ECO:0007669"/>
    <property type="project" value="UniProtKB-KW"/>
</dbReference>
<proteinExistence type="predicted"/>
<dbReference type="Gene3D" id="3.40.630.30">
    <property type="match status" value="1"/>
</dbReference>
<dbReference type="CDD" id="cd04301">
    <property type="entry name" value="NAT_SF"/>
    <property type="match status" value="1"/>
</dbReference>
<evidence type="ECO:0000313" key="3">
    <source>
        <dbReference type="Proteomes" id="UP000004079"/>
    </source>
</evidence>
<dbReference type="Pfam" id="PF14542">
    <property type="entry name" value="Acetyltransf_CG"/>
    <property type="match status" value="1"/>
</dbReference>
<dbReference type="InterPro" id="IPR031165">
    <property type="entry name" value="GNAT_YJDJ"/>
</dbReference>
<dbReference type="AlphaFoldDB" id="D1QN99"/>
<dbReference type="HOGENOM" id="CLU_132888_2_1_10"/>
<organism evidence="2 3">
    <name type="scientific">Segatella oris F0302</name>
    <dbReference type="NCBI Taxonomy" id="649760"/>
    <lineage>
        <taxon>Bacteria</taxon>
        <taxon>Pseudomonadati</taxon>
        <taxon>Bacteroidota</taxon>
        <taxon>Bacteroidia</taxon>
        <taxon>Bacteroidales</taxon>
        <taxon>Prevotellaceae</taxon>
        <taxon>Segatella</taxon>
    </lineage>
</organism>
<feature type="domain" description="N-acetyltransferase" evidence="1">
    <location>
        <begin position="7"/>
        <end position="94"/>
    </location>
</feature>
<gene>
    <name evidence="2" type="ORF">HMPREF0971_00435</name>
</gene>
<protein>
    <submittedName>
        <fullName evidence="2">Acetyltransferase, GNAT family</fullName>
    </submittedName>
</protein>
<dbReference type="PROSITE" id="PS51729">
    <property type="entry name" value="GNAT_YJDJ"/>
    <property type="match status" value="1"/>
</dbReference>
<dbReference type="Proteomes" id="UP000004079">
    <property type="component" value="Unassembled WGS sequence"/>
</dbReference>
<comment type="caution">
    <text evidence="2">The sequence shown here is derived from an EMBL/GenBank/DDBJ whole genome shotgun (WGS) entry which is preliminary data.</text>
</comment>
<dbReference type="EMBL" id="ACUZ02000004">
    <property type="protein sequence ID" value="EFB33156.1"/>
    <property type="molecule type" value="Genomic_DNA"/>
</dbReference>
<dbReference type="InterPro" id="IPR016181">
    <property type="entry name" value="Acyl_CoA_acyltransferase"/>
</dbReference>
<evidence type="ECO:0000313" key="2">
    <source>
        <dbReference type="EMBL" id="EFB33156.1"/>
    </source>
</evidence>
<accession>D1QN99</accession>
<sequence>MMQIKQEEQAAGGRFVAVENGVEIGHLDYEWDGKQCFGITHTVVEKAFEGRGVARALLDASVAFARHEKKKIRAICPYVAVLFARHSSYDDVNAEK</sequence>
<dbReference type="PANTHER" id="PTHR31435:SF10">
    <property type="entry name" value="BSR4717 PROTEIN"/>
    <property type="match status" value="1"/>
</dbReference>
<dbReference type="RefSeq" id="WP_004371429.1">
    <property type="nucleotide sequence ID" value="NZ_GG703883.1"/>
</dbReference>